<reference evidence="2 3" key="1">
    <citation type="submission" date="2019-07" db="EMBL/GenBank/DDBJ databases">
        <title>Draft genome for Streptomyces benahoarensis MZ03-48.</title>
        <authorList>
            <person name="Gonzalez-Pimentel J.L."/>
        </authorList>
    </citation>
    <scope>NUCLEOTIDE SEQUENCE [LARGE SCALE GENOMIC DNA]</scope>
    <source>
        <strain evidence="2 3">MZ03-48</strain>
    </source>
</reference>
<feature type="compositionally biased region" description="Pro residues" evidence="1">
    <location>
        <begin position="73"/>
        <end position="86"/>
    </location>
</feature>
<feature type="compositionally biased region" description="Gly residues" evidence="1">
    <location>
        <begin position="51"/>
        <end position="72"/>
    </location>
</feature>
<feature type="compositionally biased region" description="Low complexity" evidence="1">
    <location>
        <begin position="2960"/>
        <end position="2969"/>
    </location>
</feature>
<accession>A0A553ZRF3</accession>
<feature type="compositionally biased region" description="Gly residues" evidence="1">
    <location>
        <begin position="1707"/>
        <end position="1719"/>
    </location>
</feature>
<sequence length="3776" mass="405395">MVLLPESPEFMVVVDEMVGGRRWLQLEPVGSEESQPESLGFLDFLNDDGSVSGGMGGTGLGFPGGGWGGPQPSGGPVPNPPQPNQPQPNASWPNASWPVNDAQGSYGGPVRRAAAAAPATAGGAPYGTASGDTGNTHGGGQPTEDAPSEPAGAPSAGAPPLPGAWSQTDFPLDPAFDPRLTAEEWAAGDLNRSQRALWLLRGHYATWEQSLLPESRRTPHPLLDGGPQDSYHLRKQGLDTFLGEHLLLIKALGEGDHEAGVSRFMAETVAPWVGTRDDVTAQPDGTAGTTFAPPQPHATAWVTGAVGAVSDLMREVRHGGSWSTGTLRRLTGPWPDLRRALLPGADGTPGPTDSLRVHAERKVRQFLRLAWETGPGSDRIVPVATLVKALLLSGLPMSGDHGPMAYRDDEVFRRHRAVFNGDDDVLKAMEVSGVRDHVREYLEGALTAEEVFDALAGAAARLTAPEAPTASTVQKLFGEVLQFLQAEESAPYLAGEGPTGATHPQGPLFAHRISANAGHRSLARTGGTPSLFRYEGAYHDRFTRLAELFATPERVREEYARTLTREGLAVTDWRNGWLLADDPLHRISRTDPHLTELDHGYFDMLRAQHRATTQETRGLWDFLHRVAGDQPPVPVEGEHPPVQQVTDAARELFAVYALAAGKALPDFRQGLADRTLPAVVTAAVTGAGLRRLDEYTGVARHRTTSTGLPYTVGHEFDLGLAVGTVGDAPSGTGNVEIVYEAFPSVTTGRLFPGNPAAPVIFRPGARGVVTAVEFAPELSTPGAHGYRVRVVPMGEQIGPPIEVHPPTEKFKGWIEWLGPVPFQRFQVRRYELGDGTVLARLVTSIHLRPHDGVTPEKTAAIKELAAKVVREYHNLGYRFPNGDLVEFAVEFTDDADRCHHVVDLLPGVGRAGSATWYVTPLTLVLLHEVSHLFGGEDWYQEHRPRPLDEDGSVMSAQHTDKRGEIRLNADLPVARGSEVRNQRWLPHDLSMLWSSIERAQLAAGDVPGEGGTTKGWTDSLTVALTGERKVPMDELLLSPDEVRAAAGEVPKPLPSALDQVTVPEEVRHKVLWGDPGANRPGRLAPRNHSTLREPPKRGIGPMLPNYTYLASFPSLATPLTDGTAHHTTAGDLAEPWAKPDEPVLMFPDTMTEDEVVYAARQAFFDWRRRGGTLDAATGRAEFDGVYQGLRIRGAIDGTGQILDFAPHEGQTHPETGKLLQAPLFRKHLPDPAPGGPPRITRTTERVILYGDRLNGVGGYHAFNPQIQANWGVDYQVIPDLSAENGVRFARVRLLDPTVSPFSEASRDLDNWRPALDSQHTYHLVFPANWTADTLWDALNTAHEEALESGRFVWPGADDNGELRAGYLWTGEGHGVRIQGYVLQGRHVWARPAPAQPRGAWSRWNEEELVASTGGHERDLRVRGGEKRFEVSYVALSDGDLGLRLVRKVTAPSPLTPEQAQDHESLRQRIQECIDTKYNSLQRPDGLPLIRFDLEFRQPDADERGVTPPDRIFSEAEGRTDAQRAEMLLGVTPDPLAVYSLLVAAQAALPMPEPGGWFPETAAPQVAALLDDLTPLGILRDSEAKPLLRAYDAERTAPHATVQSTVEELLARVRANFRDEAWTRERTEYRPPEITEEQLRLLAFRKAKQSLASNNYRTVHTMQLPGHPDTELRVETASGGIIRDYRLQPAPGARASWSLAGLADPSGITGGGAGTPGPGNGPATAPGGQGSAVLPNEPSVPPHGASDDVRTDGDALWDSDEDVDFEQYVNRGPGDAGGNAVPSDGDALWDSDEDVDFAQYVNRGPEDAGGNAVPPRAQAPGGDGVTHHAAPAPVADDEADLHAVLTGTSTTGAPPHAGPSGRGHTAVRQAMPQRPGRGSGRRSGLFQATHDGRQAGAPGNGGPATGPHEGAPVRVPLTVRHRVLHGNGNGTPGLLNPAGREALTPSRQVDGEHANGTYFVRTPHTSEPVLMLPSHWTPDEVTYALEQVYLDRLRDGGVQEGAGAQRFEGVYRGVRLWGECDAGGNVTDFGPHPVQADLRPRPVPVQLRSLAPPRITGALHRLLFEGDRARSLPAHHTDGPGDPETPGVHRGNGIRLRVRTKILLEGEGKVPHQVEEVRGNGVRTAWVELSAPASEGGSPGEIWQQPTGGRWHALFPAAWSPDDLGDAVTQAHERALENGDVTLYGGGYLWSGVGNGVRIEGLVRDDEHCWIRPARRQPLPEWRDDAVLATGPQVRTELPVPGGASGLGVRHVLLSGGEHGVELTVEVPRPGPDDGVDAAAYEEALRRLQRHVDAVYDKVAGTARPVKFTVAAADPEAGTLPFGRDGTPGSVAELVAALVSGGEEECAEAAQRLLGIDPVGFEVDALVTRLLRHLPPPPPSAADWQAVTDASGAYSQRAIDAALTELQGNTVGALLTDAEVHAVHDASTARVPGAEVSAGAAADLADRLRHRFAASAWETEHVPGTLPDGWTTDRVRVTAYLATRRPGAGRPLDGHPGVLVTDVSGLPFALRVTFDAMNGTILSVGPHFPQSGTGPVPDGGSGATDSGLTVGRNPGPGAAAQQVPFGEEDVRRFAQALGLTGEAVSWLGALAHQLGDLPRGMSAVLERHGAYTAEQLVSPGGEWRAGLVSGYLRWPMPAMGGAEPSRSRQARRDALAAVEKALFLKGPEAARQRVAELSRREREAEFDGLPQALRDHLSEAQREQYLRGYHVTLHAEQLALLTQAQVESLTTGLPHALRPWIRAEDERVALYGGAPDRGGRRRTGSAGQGPSTSRPGTHPGNVREPGPYARASADLDAMDTMNVEPLPGPMGFEPFPGPYDGPPSQQFGSAALWDGDPGTLEDFLLDTGVYEEQQQALPPAREDTPVSVPEGMVQHYLLVADLLGWPAGMRTAYDQQLPDGEVVRRTELFNDALQWVGHVYETAGPTAAAEAARRLTTREYEGGESWIGTSEERAARRSRSRTPGTGTPGSVRGGGVRPPAGTRATTPDDSQGLTEASLPRRGRPTRTRRVDTYPPGQAGQRRAAPGQAGQRRAASERSRFRLDGPVAREAQPSAPTEQSFATFSRASVPVPQVPREQPQGWPVTAHEMVLGLQALGKESLARAVTGCFDDPDVRPLTVRGKMQGIRLWLAYVESLGVDPLGGLHRPEEDEGFARFLERYQVEDGKFARQFGRYKVGAAALYAYLAKHPELLRSTDTQAAQEPPQGAEAEDALSEVPTEALRSGLHDLSGDMPEELMAADTLHTALTASHPHAAQAHLWLDDAVAGRYRPGSSITWDGAFTAHRELPPHGRGTHLWLHVRSPEPSANSAEVTVPAGTRFEVLAEEFAADGTRQLVLVAEDLLGEPDGDLLVGGGGRQPTPGTVPDNLLQVYSEASDLLGWPPQWGGDDESLRRWQLTNDAVDTVSAVLLSGDRDAALAKARALSEWARNAGETWIDEAPQAPPVTDIDPFAVLGEPSVATSYAGSLAGVTSLPYAAAGEPGVRIEVPVGYGWLATRQLLNDLQSPHGPGNPEARRVHDWLSSHRDAERRESLAQSLQVWCRHVRMAGTGGGNALLSPSADVIASFGPKVTQEAQRGVRGKQRARRWMSAARGFYQSLGAEGAATLQALAGLNAGATEEPSTGSRQLATTTAPGGVHQEIAGGPPVAAGPVLAARLDVIRPRDAHLAEVITGYLLRRDLLPGVRWNLTDGLFTWLDYAERQGLDPLAALHGPGTHRGFGRYLVELLAPRTAGLLAVSQQNRKRVGAQLFYDYLTHHPELLRAAPAPRSSEPAPGTERQR</sequence>
<feature type="region of interest" description="Disordered" evidence="1">
    <location>
        <begin position="50"/>
        <end position="176"/>
    </location>
</feature>
<dbReference type="Proteomes" id="UP000320888">
    <property type="component" value="Unassembled WGS sequence"/>
</dbReference>
<dbReference type="EMBL" id="VKLS01000004">
    <property type="protein sequence ID" value="TSB44061.1"/>
    <property type="molecule type" value="Genomic_DNA"/>
</dbReference>
<evidence type="ECO:0000313" key="3">
    <source>
        <dbReference type="Proteomes" id="UP000320888"/>
    </source>
</evidence>
<keyword evidence="3" id="KW-1185">Reference proteome</keyword>
<dbReference type="GO" id="GO:0004519">
    <property type="term" value="F:endonuclease activity"/>
    <property type="evidence" value="ECO:0007669"/>
    <property type="project" value="InterPro"/>
</dbReference>
<dbReference type="RefSeq" id="WP_143939694.1">
    <property type="nucleotide sequence ID" value="NZ_VKLS01000004.1"/>
</dbReference>
<feature type="compositionally biased region" description="Low complexity" evidence="1">
    <location>
        <begin position="108"/>
        <end position="129"/>
    </location>
</feature>
<organism evidence="2 3">
    <name type="scientific">Streptomyces benahoarensis</name>
    <dbReference type="NCBI Taxonomy" id="2595054"/>
    <lineage>
        <taxon>Bacteria</taxon>
        <taxon>Bacillati</taxon>
        <taxon>Actinomycetota</taxon>
        <taxon>Actinomycetes</taxon>
        <taxon>Kitasatosporales</taxon>
        <taxon>Streptomycetaceae</taxon>
        <taxon>Streptomyces</taxon>
    </lineage>
</organism>
<feature type="region of interest" description="Disordered" evidence="1">
    <location>
        <begin position="2530"/>
        <end position="2561"/>
    </location>
</feature>
<comment type="caution">
    <text evidence="2">The sequence shown here is derived from an EMBL/GenBank/DDBJ whole genome shotgun (WGS) entry which is preliminary data.</text>
</comment>
<feature type="compositionally biased region" description="Basic and acidic residues" evidence="1">
    <location>
        <begin position="3032"/>
        <end position="3041"/>
    </location>
</feature>
<evidence type="ECO:0000256" key="1">
    <source>
        <dbReference type="SAM" id="MobiDB-lite"/>
    </source>
</evidence>
<gene>
    <name evidence="2" type="ORF">FNZ23_01000</name>
</gene>
<dbReference type="OrthoDB" id="4334387at2"/>
<feature type="compositionally biased region" description="Polar residues" evidence="1">
    <location>
        <begin position="2984"/>
        <end position="2993"/>
    </location>
</feature>
<feature type="region of interest" description="Disordered" evidence="1">
    <location>
        <begin position="1705"/>
        <end position="1755"/>
    </location>
</feature>
<protein>
    <submittedName>
        <fullName evidence="2">Uncharacterized protein</fullName>
    </submittedName>
</protein>
<feature type="compositionally biased region" description="Low complexity" evidence="1">
    <location>
        <begin position="3013"/>
        <end position="3031"/>
    </location>
</feature>
<feature type="region of interest" description="Disordered" evidence="1">
    <location>
        <begin position="1845"/>
        <end position="1911"/>
    </location>
</feature>
<feature type="region of interest" description="Disordered" evidence="1">
    <location>
        <begin position="2750"/>
        <end position="2787"/>
    </location>
</feature>
<evidence type="ECO:0000313" key="2">
    <source>
        <dbReference type="EMBL" id="TSB44061.1"/>
    </source>
</evidence>
<proteinExistence type="predicted"/>
<name>A0A553ZRF3_9ACTN</name>
<feature type="region of interest" description="Disordered" evidence="1">
    <location>
        <begin position="2939"/>
        <end position="3062"/>
    </location>
</feature>
<feature type="compositionally biased region" description="Polar residues" evidence="1">
    <location>
        <begin position="3052"/>
        <end position="3062"/>
    </location>
</feature>
<feature type="region of interest" description="Disordered" evidence="1">
    <location>
        <begin position="2070"/>
        <end position="2090"/>
    </location>
</feature>
<feature type="region of interest" description="Disordered" evidence="1">
    <location>
        <begin position="1071"/>
        <end position="1098"/>
    </location>
</feature>
<feature type="region of interest" description="Disordered" evidence="1">
    <location>
        <begin position="1800"/>
        <end position="1829"/>
    </location>
</feature>